<gene>
    <name evidence="2" type="ORF">SAMN05660776_2629</name>
</gene>
<dbReference type="InterPro" id="IPR042095">
    <property type="entry name" value="SUMF_sf"/>
</dbReference>
<dbReference type="InterPro" id="IPR005532">
    <property type="entry name" value="SUMF_dom"/>
</dbReference>
<keyword evidence="3" id="KW-1185">Reference proteome</keyword>
<sequence length="346" mass="39437">MKYEKLLICCLMLVSIEFYSQEKLKDYVQEISGTDLNIEMLAIPEGEFLMGSPAEEFGHYKDEAPLHKVKIDAFWMASHEVTWKLFNLYLERPVDNVPSENKAGNVSIKVDAASGATMLLKNKANDVNIKVDAVSGATVPYVDMSLGMGTGDGMPVVNITYLAAQKFCKWLSAKTGYFYRLPTEAEWEYAARAGKQTAYHFGDTPEKLGEYAWFYENSDGHYHPVGTKKPNPWGLYDMHGNVAEWTLDAYDTETYSERSELTPNPFIIPEEEYPHSVRGGSYYDDAEYLRSAARLGSSENWKMRDPQFPKSKWWNTDAQFVGFRIVRDPNPPAEEDEVKYWGIEIP</sequence>
<evidence type="ECO:0000313" key="2">
    <source>
        <dbReference type="EMBL" id="SKB71056.1"/>
    </source>
</evidence>
<dbReference type="Pfam" id="PF03781">
    <property type="entry name" value="FGE-sulfatase"/>
    <property type="match status" value="1"/>
</dbReference>
<dbReference type="STRING" id="241145.SAMN05660776_2629"/>
<reference evidence="3" key="1">
    <citation type="submission" date="2017-02" db="EMBL/GenBank/DDBJ databases">
        <authorList>
            <person name="Varghese N."/>
            <person name="Submissions S."/>
        </authorList>
    </citation>
    <scope>NUCLEOTIDE SEQUENCE [LARGE SCALE GENOMIC DNA]</scope>
    <source>
        <strain evidence="3">DSM 23405</strain>
    </source>
</reference>
<dbReference type="Proteomes" id="UP000190230">
    <property type="component" value="Unassembled WGS sequence"/>
</dbReference>
<dbReference type="InterPro" id="IPR016187">
    <property type="entry name" value="CTDL_fold"/>
</dbReference>
<feature type="domain" description="Sulfatase-modifying factor enzyme-like" evidence="1">
    <location>
        <begin position="39"/>
        <end position="301"/>
    </location>
</feature>
<dbReference type="RefSeq" id="WP_079721477.1">
    <property type="nucleotide sequence ID" value="NZ_FUYY01000005.1"/>
</dbReference>
<dbReference type="OrthoDB" id="9768004at2"/>
<dbReference type="GO" id="GO:0120147">
    <property type="term" value="F:formylglycine-generating oxidase activity"/>
    <property type="evidence" value="ECO:0007669"/>
    <property type="project" value="TreeGrafter"/>
</dbReference>
<dbReference type="SUPFAM" id="SSF56436">
    <property type="entry name" value="C-type lectin-like"/>
    <property type="match status" value="1"/>
</dbReference>
<dbReference type="PANTHER" id="PTHR23150:SF19">
    <property type="entry name" value="FORMYLGLYCINE-GENERATING ENZYME"/>
    <property type="match status" value="1"/>
</dbReference>
<evidence type="ECO:0000259" key="1">
    <source>
        <dbReference type="Pfam" id="PF03781"/>
    </source>
</evidence>
<protein>
    <submittedName>
        <fullName evidence="2">Formylglycine-generating enzyme, required for sulfatase activity, contains SUMF1/FGE domain</fullName>
    </submittedName>
</protein>
<dbReference type="AlphaFoldDB" id="A0A1T5DHA7"/>
<evidence type="ECO:0000313" key="3">
    <source>
        <dbReference type="Proteomes" id="UP000190230"/>
    </source>
</evidence>
<dbReference type="Gene3D" id="3.90.1580.10">
    <property type="entry name" value="paralog of FGE (formylglycine-generating enzyme)"/>
    <property type="match status" value="1"/>
</dbReference>
<name>A0A1T5DHA7_9FLAO</name>
<proteinExistence type="predicted"/>
<accession>A0A1T5DHA7</accession>
<dbReference type="PANTHER" id="PTHR23150">
    <property type="entry name" value="SULFATASE MODIFYING FACTOR 1, 2"/>
    <property type="match status" value="1"/>
</dbReference>
<organism evidence="2 3">
    <name type="scientific">Salegentibacter holothuriorum</name>
    <dbReference type="NCBI Taxonomy" id="241145"/>
    <lineage>
        <taxon>Bacteria</taxon>
        <taxon>Pseudomonadati</taxon>
        <taxon>Bacteroidota</taxon>
        <taxon>Flavobacteriia</taxon>
        <taxon>Flavobacteriales</taxon>
        <taxon>Flavobacteriaceae</taxon>
        <taxon>Salegentibacter</taxon>
    </lineage>
</organism>
<dbReference type="InterPro" id="IPR051043">
    <property type="entry name" value="Sulfatase_Mod_Factor_Kinase"/>
</dbReference>
<dbReference type="EMBL" id="FUYY01000005">
    <property type="protein sequence ID" value="SKB71056.1"/>
    <property type="molecule type" value="Genomic_DNA"/>
</dbReference>